<reference evidence="1 2" key="1">
    <citation type="journal article" date="2017" name="Plant Biotechnol. J.">
        <title>A comprehensive draft genome sequence for lupin (Lupinus angustifolius), an emerging health food: insights into plant-microbe interactions and legume evolution.</title>
        <authorList>
            <person name="Hane J.K."/>
            <person name="Ming Y."/>
            <person name="Kamphuis L.G."/>
            <person name="Nelson M.N."/>
            <person name="Garg G."/>
            <person name="Atkins C.A."/>
            <person name="Bayer P.E."/>
            <person name="Bravo A."/>
            <person name="Bringans S."/>
            <person name="Cannon S."/>
            <person name="Edwards D."/>
            <person name="Foley R."/>
            <person name="Gao L.L."/>
            <person name="Harrison M.J."/>
            <person name="Huang W."/>
            <person name="Hurgobin B."/>
            <person name="Li S."/>
            <person name="Liu C.W."/>
            <person name="McGrath A."/>
            <person name="Morahan G."/>
            <person name="Murray J."/>
            <person name="Weller J."/>
            <person name="Jian J."/>
            <person name="Singh K.B."/>
        </authorList>
    </citation>
    <scope>NUCLEOTIDE SEQUENCE [LARGE SCALE GENOMIC DNA]</scope>
    <source>
        <strain evidence="2">cv. Tanjil</strain>
        <tissue evidence="1">Whole plant</tissue>
    </source>
</reference>
<dbReference type="PANTHER" id="PTHR31343">
    <property type="entry name" value="T15D22.8"/>
    <property type="match status" value="1"/>
</dbReference>
<evidence type="ECO:0000313" key="1">
    <source>
        <dbReference type="EMBL" id="OIW12982.1"/>
    </source>
</evidence>
<dbReference type="STRING" id="3871.A0A4P1RLC9"/>
<dbReference type="Proteomes" id="UP000188354">
    <property type="component" value="Chromosome LG04"/>
</dbReference>
<protein>
    <submittedName>
        <fullName evidence="1">Uncharacterized protein</fullName>
    </submittedName>
</protein>
<keyword evidence="2" id="KW-1185">Reference proteome</keyword>
<sequence length="149" mass="16565">MLLAGLVGFSVDAQTGVKGHRTPQSNADPWFFLEDLWESFIESSAFGVEVPLIVNGSDSIQQYYVPYLSAIQLYSEERYAIYRIPVGSTLKSLDTSFLTFHSLSTHSRSTSISSFLTINNTLLLIDYRVCRSSILITSTLLVVARNGDD</sequence>
<dbReference type="PANTHER" id="PTHR31343:SF42">
    <property type="entry name" value="T15D22.8"/>
    <property type="match status" value="1"/>
</dbReference>
<organism evidence="1 2">
    <name type="scientific">Lupinus angustifolius</name>
    <name type="common">Narrow-leaved blue lupine</name>
    <dbReference type="NCBI Taxonomy" id="3871"/>
    <lineage>
        <taxon>Eukaryota</taxon>
        <taxon>Viridiplantae</taxon>
        <taxon>Streptophyta</taxon>
        <taxon>Embryophyta</taxon>
        <taxon>Tracheophyta</taxon>
        <taxon>Spermatophyta</taxon>
        <taxon>Magnoliopsida</taxon>
        <taxon>eudicotyledons</taxon>
        <taxon>Gunneridae</taxon>
        <taxon>Pentapetalae</taxon>
        <taxon>rosids</taxon>
        <taxon>fabids</taxon>
        <taxon>Fabales</taxon>
        <taxon>Fabaceae</taxon>
        <taxon>Papilionoideae</taxon>
        <taxon>50 kb inversion clade</taxon>
        <taxon>genistoids sensu lato</taxon>
        <taxon>core genistoids</taxon>
        <taxon>Genisteae</taxon>
        <taxon>Lupinus</taxon>
    </lineage>
</organism>
<name>A0A4P1RLC9_LUPAN</name>
<proteinExistence type="predicted"/>
<gene>
    <name evidence="1" type="ORF">TanjilG_15431</name>
</gene>
<dbReference type="Gramene" id="OIW12982">
    <property type="protein sequence ID" value="OIW12982"/>
    <property type="gene ID" value="TanjilG_15431"/>
</dbReference>
<dbReference type="EMBL" id="CM007364">
    <property type="protein sequence ID" value="OIW12982.1"/>
    <property type="molecule type" value="Genomic_DNA"/>
</dbReference>
<evidence type="ECO:0000313" key="2">
    <source>
        <dbReference type="Proteomes" id="UP000188354"/>
    </source>
</evidence>
<dbReference type="AlphaFoldDB" id="A0A4P1RLC9"/>
<accession>A0A4P1RLC9</accession>
<dbReference type="Pfam" id="PF05623">
    <property type="entry name" value="DUF789"/>
    <property type="match status" value="2"/>
</dbReference>
<dbReference type="InterPro" id="IPR008507">
    <property type="entry name" value="DUF789"/>
</dbReference>